<protein>
    <submittedName>
        <fullName evidence="1">Uncharacterized protein</fullName>
    </submittedName>
</protein>
<organism evidence="1 2">
    <name type="scientific">Coccidioides immitis H538.4</name>
    <dbReference type="NCBI Taxonomy" id="396776"/>
    <lineage>
        <taxon>Eukaryota</taxon>
        <taxon>Fungi</taxon>
        <taxon>Dikarya</taxon>
        <taxon>Ascomycota</taxon>
        <taxon>Pezizomycotina</taxon>
        <taxon>Eurotiomycetes</taxon>
        <taxon>Eurotiomycetidae</taxon>
        <taxon>Onygenales</taxon>
        <taxon>Onygenaceae</taxon>
        <taxon>Coccidioides</taxon>
    </lineage>
</organism>
<evidence type="ECO:0000313" key="1">
    <source>
        <dbReference type="EMBL" id="KMU92468.1"/>
    </source>
</evidence>
<dbReference type="AlphaFoldDB" id="A0A0J8UX11"/>
<proteinExistence type="predicted"/>
<reference evidence="2" key="1">
    <citation type="journal article" date="2010" name="Genome Res.">
        <title>Population genomic sequencing of Coccidioides fungi reveals recent hybridization and transposon control.</title>
        <authorList>
            <person name="Neafsey D.E."/>
            <person name="Barker B.M."/>
            <person name="Sharpton T.J."/>
            <person name="Stajich J.E."/>
            <person name="Park D.J."/>
            <person name="Whiston E."/>
            <person name="Hung C.-Y."/>
            <person name="McMahan C."/>
            <person name="White J."/>
            <person name="Sykes S."/>
            <person name="Heiman D."/>
            <person name="Young S."/>
            <person name="Zeng Q."/>
            <person name="Abouelleil A."/>
            <person name="Aftuck L."/>
            <person name="Bessette D."/>
            <person name="Brown A."/>
            <person name="FitzGerald M."/>
            <person name="Lui A."/>
            <person name="Macdonald J.P."/>
            <person name="Priest M."/>
            <person name="Orbach M.J."/>
            <person name="Galgiani J.N."/>
            <person name="Kirkland T.N."/>
            <person name="Cole G.T."/>
            <person name="Birren B.W."/>
            <person name="Henn M.R."/>
            <person name="Taylor J.W."/>
            <person name="Rounsley S.D."/>
        </authorList>
    </citation>
    <scope>NUCLEOTIDE SEQUENCE [LARGE SCALE GENOMIC DNA]</scope>
    <source>
        <strain evidence="2">H538.4</strain>
    </source>
</reference>
<gene>
    <name evidence="1" type="ORF">CIHG_10286</name>
</gene>
<dbReference type="Proteomes" id="UP000054563">
    <property type="component" value="Unassembled WGS sequence"/>
</dbReference>
<dbReference type="VEuPathDB" id="FungiDB:CIHG_10286"/>
<evidence type="ECO:0000313" key="2">
    <source>
        <dbReference type="Proteomes" id="UP000054563"/>
    </source>
</evidence>
<accession>A0A0J8UX11</accession>
<name>A0A0J8UX11_COCIT</name>
<dbReference type="EMBL" id="DS017081">
    <property type="protein sequence ID" value="KMU92468.1"/>
    <property type="molecule type" value="Genomic_DNA"/>
</dbReference>
<sequence>MKLHVGTVSIQNAALLQTQETALRVKFIRMRTGLVSVTSRCRTLACEVFEELSVALGARHHQYKRLDLDIVMPADPCCHT</sequence>